<sequence length="104" mass="12554">MHQKHISPSSRCPRYNHDYEDTDHIFLRYPLAGRIWQRLRIAVPDCTDELWDIHDPLSPMRPIWPFILLLILWKIWDARNAKTFCFIDRHSATSIRRMIADLDL</sequence>
<organism evidence="1 2">
    <name type="scientific">Hordeum vulgare subsp. vulgare</name>
    <name type="common">Domesticated barley</name>
    <dbReference type="NCBI Taxonomy" id="112509"/>
    <lineage>
        <taxon>Eukaryota</taxon>
        <taxon>Viridiplantae</taxon>
        <taxon>Streptophyta</taxon>
        <taxon>Embryophyta</taxon>
        <taxon>Tracheophyta</taxon>
        <taxon>Spermatophyta</taxon>
        <taxon>Magnoliopsida</taxon>
        <taxon>Liliopsida</taxon>
        <taxon>Poales</taxon>
        <taxon>Poaceae</taxon>
        <taxon>BOP clade</taxon>
        <taxon>Pooideae</taxon>
        <taxon>Triticodae</taxon>
        <taxon>Triticeae</taxon>
        <taxon>Hordeinae</taxon>
        <taxon>Hordeum</taxon>
    </lineage>
</organism>
<dbReference type="Gramene" id="HORVU.MOREX.r3.3HG0243190.1">
    <property type="protein sequence ID" value="HORVU.MOREX.r3.3HG0243190.1.CDS1"/>
    <property type="gene ID" value="HORVU.MOREX.r3.3HG0243190"/>
</dbReference>
<protein>
    <submittedName>
        <fullName evidence="1">Uncharacterized protein</fullName>
    </submittedName>
</protein>
<reference evidence="1" key="3">
    <citation type="submission" date="2022-01" db="UniProtKB">
        <authorList>
            <consortium name="EnsemblPlants"/>
        </authorList>
    </citation>
    <scope>IDENTIFICATION</scope>
    <source>
        <strain evidence="1">subsp. vulgare</strain>
    </source>
</reference>
<evidence type="ECO:0000313" key="2">
    <source>
        <dbReference type="Proteomes" id="UP000011116"/>
    </source>
</evidence>
<evidence type="ECO:0000313" key="1">
    <source>
        <dbReference type="EnsemblPlants" id="HORVU.MOREX.r3.3HG0243190.1.CDS1"/>
    </source>
</evidence>
<reference evidence="2" key="1">
    <citation type="journal article" date="2012" name="Nature">
        <title>A physical, genetic and functional sequence assembly of the barley genome.</title>
        <authorList>
            <consortium name="The International Barley Genome Sequencing Consortium"/>
            <person name="Mayer K.F."/>
            <person name="Waugh R."/>
            <person name="Brown J.W."/>
            <person name="Schulman A."/>
            <person name="Langridge P."/>
            <person name="Platzer M."/>
            <person name="Fincher G.B."/>
            <person name="Muehlbauer G.J."/>
            <person name="Sato K."/>
            <person name="Close T.J."/>
            <person name="Wise R.P."/>
            <person name="Stein N."/>
        </authorList>
    </citation>
    <scope>NUCLEOTIDE SEQUENCE [LARGE SCALE GENOMIC DNA]</scope>
    <source>
        <strain evidence="2">cv. Morex</strain>
    </source>
</reference>
<dbReference type="EnsemblPlants" id="HORVU.MOREX.r3.3HG0243190.1">
    <property type="protein sequence ID" value="HORVU.MOREX.r3.3HG0243190.1.CDS1"/>
    <property type="gene ID" value="HORVU.MOREX.r3.3HG0243190"/>
</dbReference>
<proteinExistence type="predicted"/>
<dbReference type="AlphaFoldDB" id="A0A8I6XRT9"/>
<reference evidence="1" key="2">
    <citation type="submission" date="2020-10" db="EMBL/GenBank/DDBJ databases">
        <authorList>
            <person name="Scholz U."/>
            <person name="Mascher M."/>
            <person name="Fiebig A."/>
        </authorList>
    </citation>
    <scope>NUCLEOTIDE SEQUENCE [LARGE SCALE GENOMIC DNA]</scope>
    <source>
        <strain evidence="1">cv. Morex</strain>
    </source>
</reference>
<accession>A0A8I6XRT9</accession>
<keyword evidence="2" id="KW-1185">Reference proteome</keyword>
<name>A0A8I6XRT9_HORVV</name>
<dbReference type="Gramene" id="HORVU.MOREX.r2.3HG0201880.1">
    <property type="protein sequence ID" value="HORVU.MOREX.r2.3HG0201880.1.CDS.1"/>
    <property type="gene ID" value="HORVU.MOREX.r2.3HG0201880"/>
</dbReference>
<dbReference type="Proteomes" id="UP000011116">
    <property type="component" value="Chromosome 3H"/>
</dbReference>